<dbReference type="InterPro" id="IPR019238">
    <property type="entry name" value="AbiEi_2"/>
</dbReference>
<name>A0AAJ5QMX1_9GAMM</name>
<dbReference type="Proteomes" id="UP001211544">
    <property type="component" value="Plasmid pGABEKP28_2"/>
</dbReference>
<dbReference type="KEGG" id="kpie:N5580_21795"/>
<gene>
    <name evidence="1" type="ORF">N5580_21795</name>
</gene>
<reference evidence="1 2" key="1">
    <citation type="journal article" date="2022" name="J Glob Antimicrob Resist">
        <title>First complete genome of a multidrug resistant strain of the novel human pathogen Kalamiella piersonii (GABEKP28) identified in human saliva.</title>
        <authorList>
            <person name="McDonagh F."/>
            <person name="Singh N.K."/>
            <person name="Venkateswaran K."/>
            <person name="Lonappan A.M."/>
            <person name="Hallahan B."/>
            <person name="Tuohy A."/>
            <person name="Burke L."/>
            <person name="Kovarova A."/>
            <person name="Miliotis G."/>
        </authorList>
    </citation>
    <scope>NUCLEOTIDE SEQUENCE [LARGE SCALE GENOMIC DNA]</scope>
    <source>
        <strain evidence="1 2">GABEKP28</strain>
    </source>
</reference>
<accession>A0AAJ5QMX1</accession>
<keyword evidence="1" id="KW-0614">Plasmid</keyword>
<geneLocation type="plasmid" evidence="1 2">
    <name>pGABEKP28_2</name>
</geneLocation>
<dbReference type="EMBL" id="CP104760">
    <property type="protein sequence ID" value="WBG93387.1"/>
    <property type="molecule type" value="Genomic_DNA"/>
</dbReference>
<dbReference type="RefSeq" id="WP_126689464.1">
    <property type="nucleotide sequence ID" value="NZ_CP104760.1"/>
</dbReference>
<sequence length="361" mass="40731">MMKHESRMKFKHEPSFAYIQKLQSLLEQVPIIERVKMVSDGPSTDASIDYLINVRIGKEDHTLACETKNSGQPRFVRSAVNGLRSYMYGREDIMTPVLLAPYLSPDARKICRDNKISFMDMEGNARIQFGGVYIDHQMSGKPAPEKRGLRTMFSPKSAQVLRMMLNAPLRAWKVSELSEEGMVSLGHASNVRKNLLEREWAISSDEGLVLENPAALVNEWRDNYSRLPGTKKTFYTPLHGSALESQLRKLLSCDEVQGYAVLASFSAAQWLSPYGRTGMHYFYADEKGMEKLFTGLKLSTTSKGANVTITMPNDPGIFLDTIEPADDIFTTGVVQTYLDLSVQGERGQEAAEHLRNEWMNW</sequence>
<dbReference type="Pfam" id="PF09952">
    <property type="entry name" value="AbiEi_2"/>
    <property type="match status" value="1"/>
</dbReference>
<organism evidence="1 2">
    <name type="scientific">Pantoea piersonii</name>
    <dbReference type="NCBI Taxonomy" id="2364647"/>
    <lineage>
        <taxon>Bacteria</taxon>
        <taxon>Pseudomonadati</taxon>
        <taxon>Pseudomonadota</taxon>
        <taxon>Gammaproteobacteria</taxon>
        <taxon>Enterobacterales</taxon>
        <taxon>Erwiniaceae</taxon>
        <taxon>Pantoea</taxon>
    </lineage>
</organism>
<evidence type="ECO:0000313" key="1">
    <source>
        <dbReference type="EMBL" id="WBG93387.1"/>
    </source>
</evidence>
<keyword evidence="2" id="KW-1185">Reference proteome</keyword>
<dbReference type="AlphaFoldDB" id="A0AAJ5QMX1"/>
<evidence type="ECO:0000313" key="2">
    <source>
        <dbReference type="Proteomes" id="UP001211544"/>
    </source>
</evidence>
<proteinExistence type="predicted"/>
<protein>
    <submittedName>
        <fullName evidence="1">Type IV toxin-antitoxin system AbiEi family antitoxin</fullName>
    </submittedName>
</protein>